<dbReference type="Proteomes" id="UP000254340">
    <property type="component" value="Unassembled WGS sequence"/>
</dbReference>
<evidence type="ECO:0000256" key="2">
    <source>
        <dbReference type="ARBA" id="ARBA00022475"/>
    </source>
</evidence>
<evidence type="ECO:0000256" key="4">
    <source>
        <dbReference type="ARBA" id="ARBA00022692"/>
    </source>
</evidence>
<gene>
    <name evidence="8" type="primary">eptA_1</name>
    <name evidence="8" type="ORF">NCTC5047_06337</name>
</gene>
<dbReference type="GO" id="GO:0005886">
    <property type="term" value="C:plasma membrane"/>
    <property type="evidence" value="ECO:0007669"/>
    <property type="project" value="UniProtKB-SubCell"/>
</dbReference>
<feature type="domain" description="Sulfatase N-terminal" evidence="7">
    <location>
        <begin position="1"/>
        <end position="150"/>
    </location>
</feature>
<evidence type="ECO:0000313" key="8">
    <source>
        <dbReference type="EMBL" id="STT85255.1"/>
    </source>
</evidence>
<dbReference type="Gene3D" id="3.40.720.10">
    <property type="entry name" value="Alkaline Phosphatase, subunit A"/>
    <property type="match status" value="1"/>
</dbReference>
<evidence type="ECO:0000256" key="5">
    <source>
        <dbReference type="ARBA" id="ARBA00022989"/>
    </source>
</evidence>
<dbReference type="AlphaFoldDB" id="A0A377XSW7"/>
<evidence type="ECO:0000256" key="6">
    <source>
        <dbReference type="ARBA" id="ARBA00023136"/>
    </source>
</evidence>
<keyword evidence="4" id="KW-0812">Transmembrane</keyword>
<keyword evidence="3 8" id="KW-0808">Transferase</keyword>
<dbReference type="InterPro" id="IPR040423">
    <property type="entry name" value="PEA_transferase"/>
</dbReference>
<dbReference type="CDD" id="cd16017">
    <property type="entry name" value="LptA"/>
    <property type="match status" value="1"/>
</dbReference>
<comment type="subcellular location">
    <subcellularLocation>
        <location evidence="1">Cell membrane</location>
        <topology evidence="1">Multi-pass membrane protein</topology>
    </subcellularLocation>
</comment>
<dbReference type="InterPro" id="IPR000917">
    <property type="entry name" value="Sulfatase_N"/>
</dbReference>
<keyword evidence="2" id="KW-1003">Cell membrane</keyword>
<organism evidence="8 9">
    <name type="scientific">Klebsiella pneumoniae</name>
    <dbReference type="NCBI Taxonomy" id="573"/>
    <lineage>
        <taxon>Bacteria</taxon>
        <taxon>Pseudomonadati</taxon>
        <taxon>Pseudomonadota</taxon>
        <taxon>Gammaproteobacteria</taxon>
        <taxon>Enterobacterales</taxon>
        <taxon>Enterobacteriaceae</taxon>
        <taxon>Klebsiella/Raoultella group</taxon>
        <taxon>Klebsiella</taxon>
        <taxon>Klebsiella pneumoniae complex</taxon>
    </lineage>
</organism>
<evidence type="ECO:0000256" key="1">
    <source>
        <dbReference type="ARBA" id="ARBA00004651"/>
    </source>
</evidence>
<dbReference type="EMBL" id="UGLH01000006">
    <property type="protein sequence ID" value="STT85255.1"/>
    <property type="molecule type" value="Genomic_DNA"/>
</dbReference>
<keyword evidence="8" id="KW-0131">Cell cycle</keyword>
<dbReference type="Pfam" id="PF00884">
    <property type="entry name" value="Sulfatase"/>
    <property type="match status" value="1"/>
</dbReference>
<sequence>MLHTIGSHGPTYYNRYPAAFRKFTPTCDTNEIQGCTREQLTNTYDNTILYVDYVVDKAIKLLQSKQDKFTTSLVYLSDHGESLGEDGVYLHVLPYSIAPDTQKHVPMALWLSRRLPAALRYFAHCLQQRAQKENYSQDNLFSTLLGLLGVSTREYQAADDILTPCREAG</sequence>
<dbReference type="PANTHER" id="PTHR30443:SF0">
    <property type="entry name" value="PHOSPHOETHANOLAMINE TRANSFERASE EPTA"/>
    <property type="match status" value="1"/>
</dbReference>
<keyword evidence="5" id="KW-1133">Transmembrane helix</keyword>
<protein>
    <submittedName>
        <fullName evidence="8">Putative cell division protein</fullName>
        <ecNumber evidence="8">2.7.-.-</ecNumber>
    </submittedName>
</protein>
<evidence type="ECO:0000259" key="7">
    <source>
        <dbReference type="Pfam" id="PF00884"/>
    </source>
</evidence>
<dbReference type="GO" id="GO:0016776">
    <property type="term" value="F:phosphotransferase activity, phosphate group as acceptor"/>
    <property type="evidence" value="ECO:0007669"/>
    <property type="project" value="TreeGrafter"/>
</dbReference>
<proteinExistence type="predicted"/>
<dbReference type="InterPro" id="IPR058130">
    <property type="entry name" value="PEA_transf_C"/>
</dbReference>
<dbReference type="SUPFAM" id="SSF53649">
    <property type="entry name" value="Alkaline phosphatase-like"/>
    <property type="match status" value="1"/>
</dbReference>
<dbReference type="InterPro" id="IPR017850">
    <property type="entry name" value="Alkaline_phosphatase_core_sf"/>
</dbReference>
<reference evidence="8 9" key="1">
    <citation type="submission" date="2018-06" db="EMBL/GenBank/DDBJ databases">
        <authorList>
            <consortium name="Pathogen Informatics"/>
            <person name="Doyle S."/>
        </authorList>
    </citation>
    <scope>NUCLEOTIDE SEQUENCE [LARGE SCALE GENOMIC DNA]</scope>
    <source>
        <strain evidence="8 9">NCTC5047</strain>
    </source>
</reference>
<keyword evidence="8" id="KW-0132">Cell division</keyword>
<dbReference type="GO" id="GO:0009244">
    <property type="term" value="P:lipopolysaccharide core region biosynthetic process"/>
    <property type="evidence" value="ECO:0007669"/>
    <property type="project" value="TreeGrafter"/>
</dbReference>
<evidence type="ECO:0000256" key="3">
    <source>
        <dbReference type="ARBA" id="ARBA00022679"/>
    </source>
</evidence>
<name>A0A377XSW7_KLEPN</name>
<dbReference type="GO" id="GO:0051301">
    <property type="term" value="P:cell division"/>
    <property type="evidence" value="ECO:0007669"/>
    <property type="project" value="UniProtKB-KW"/>
</dbReference>
<dbReference type="EC" id="2.7.-.-" evidence="8"/>
<evidence type="ECO:0000313" key="9">
    <source>
        <dbReference type="Proteomes" id="UP000254340"/>
    </source>
</evidence>
<dbReference type="PANTHER" id="PTHR30443">
    <property type="entry name" value="INNER MEMBRANE PROTEIN"/>
    <property type="match status" value="1"/>
</dbReference>
<keyword evidence="6" id="KW-0472">Membrane</keyword>
<accession>A0A377XSW7</accession>